<proteinExistence type="predicted"/>
<accession>A0ABQ0JDX4</accession>
<comment type="caution">
    <text evidence="1">The sequence shown here is derived from an EMBL/GenBank/DDBJ whole genome shotgun (WGS) entry which is preliminary data.</text>
</comment>
<name>A0ABQ0JDX4_9VIBR</name>
<sequence>MSQTAQKDWWKTATIYQIYPKSFAIAVIKDGGYQRNYLEA</sequence>
<evidence type="ECO:0000313" key="1">
    <source>
        <dbReference type="EMBL" id="GAL26936.1"/>
    </source>
</evidence>
<gene>
    <name evidence="1" type="ORF">JCM19239_7486</name>
</gene>
<reference evidence="2" key="1">
    <citation type="submission" date="2014-09" db="EMBL/GenBank/DDBJ databases">
        <title>Vibrio variabilis JCM 19239. (C206) whole genome shotgun sequence.</title>
        <authorList>
            <person name="Sawabe T."/>
            <person name="Meirelles P."/>
            <person name="Nakanishi M."/>
            <person name="Sayaka M."/>
            <person name="Hattori M."/>
            <person name="Ohkuma M."/>
        </authorList>
    </citation>
    <scope>NUCLEOTIDE SEQUENCE [LARGE SCALE GENOMIC DNA]</scope>
    <source>
        <strain evidence="2">JCM 19239</strain>
    </source>
</reference>
<organism evidence="1 2">
    <name type="scientific">Vibrio variabilis</name>
    <dbReference type="NCBI Taxonomy" id="990271"/>
    <lineage>
        <taxon>Bacteria</taxon>
        <taxon>Pseudomonadati</taxon>
        <taxon>Pseudomonadota</taxon>
        <taxon>Gammaproteobacteria</taxon>
        <taxon>Vibrionales</taxon>
        <taxon>Vibrionaceae</taxon>
        <taxon>Vibrio</taxon>
    </lineage>
</organism>
<evidence type="ECO:0000313" key="2">
    <source>
        <dbReference type="Proteomes" id="UP000029223"/>
    </source>
</evidence>
<protein>
    <submittedName>
        <fullName evidence="1">Uncharacterized protein</fullName>
    </submittedName>
</protein>
<keyword evidence="2" id="KW-1185">Reference proteome</keyword>
<dbReference type="EMBL" id="BBMS01000023">
    <property type="protein sequence ID" value="GAL26936.1"/>
    <property type="molecule type" value="Genomic_DNA"/>
</dbReference>
<dbReference type="Proteomes" id="UP000029223">
    <property type="component" value="Unassembled WGS sequence"/>
</dbReference>